<dbReference type="PROSITE" id="PS50944">
    <property type="entry name" value="HTH_DTXR"/>
    <property type="match status" value="1"/>
</dbReference>
<evidence type="ECO:0000256" key="3">
    <source>
        <dbReference type="ARBA" id="ARBA00023125"/>
    </source>
</evidence>
<dbReference type="SMART" id="SM00529">
    <property type="entry name" value="HTH_DTXR"/>
    <property type="match status" value="1"/>
</dbReference>
<dbReference type="PANTHER" id="PTHR33238">
    <property type="entry name" value="IRON (METAL) DEPENDENT REPRESSOR, DTXR FAMILY"/>
    <property type="match status" value="1"/>
</dbReference>
<dbReference type="STRING" id="387631.Asulf_00205"/>
<dbReference type="InterPro" id="IPR036390">
    <property type="entry name" value="WH_DNA-bd_sf"/>
</dbReference>
<dbReference type="InterPro" id="IPR022689">
    <property type="entry name" value="Iron_dep_repressor"/>
</dbReference>
<dbReference type="Proteomes" id="UP000013307">
    <property type="component" value="Chromosome"/>
</dbReference>
<sequence length="199" mass="22936">MTWSVERVEEYLEAIYDIQESSNRLVKTTELAKKLDVKPSSVTEMILKLKDSGYVDYQPYRGVMLTKKGYDVAKRIKKYHKIFETFFTEFLGLNEEESHNLSCELEHHVSDEVAEKICMIVSSSDCKICEECDRVYYLLDGADDGEYEVLAAPTIVRNLGIAPNTIIQKVGDTVRVNDMEFELSDELKSKILVKLIRKF</sequence>
<dbReference type="Pfam" id="PF01325">
    <property type="entry name" value="Fe_dep_repress"/>
    <property type="match status" value="1"/>
</dbReference>
<organism evidence="6 7">
    <name type="scientific">Archaeoglobus sulfaticallidus PM70-1</name>
    <dbReference type="NCBI Taxonomy" id="387631"/>
    <lineage>
        <taxon>Archaea</taxon>
        <taxon>Methanobacteriati</taxon>
        <taxon>Methanobacteriota</taxon>
        <taxon>Archaeoglobi</taxon>
        <taxon>Archaeoglobales</taxon>
        <taxon>Archaeoglobaceae</taxon>
        <taxon>Archaeoglobus</taxon>
    </lineage>
</organism>
<dbReference type="PANTHER" id="PTHR33238:SF7">
    <property type="entry name" value="IRON-DEPENDENT TRANSCRIPTIONAL REGULATOR"/>
    <property type="match status" value="1"/>
</dbReference>
<protein>
    <submittedName>
        <fullName evidence="6">Iron (Metal) dependent repressor, DtxR family</fullName>
    </submittedName>
</protein>
<name>N0B9F6_9EURY</name>
<dbReference type="GO" id="GO:0003677">
    <property type="term" value="F:DNA binding"/>
    <property type="evidence" value="ECO:0007669"/>
    <property type="project" value="UniProtKB-KW"/>
</dbReference>
<dbReference type="HOGENOM" id="CLU_069532_0_1_2"/>
<gene>
    <name evidence="6" type="ORF">Asulf_00205</name>
</gene>
<reference evidence="6 7" key="1">
    <citation type="journal article" date="2013" name="Genome Announc.">
        <title>Complete Genome Sequence of the Thermophilic and Facultatively Chemolithoautotrophic Sulfate Reducer Archaeoglobus sulfaticallidus Strain PM70-1T.</title>
        <authorList>
            <person name="Stokke R."/>
            <person name="Hocking W.P."/>
            <person name="Steinsbu B.O."/>
            <person name="Steen I.H."/>
        </authorList>
    </citation>
    <scope>NUCLEOTIDE SEQUENCE [LARGE SCALE GENOMIC DNA]</scope>
    <source>
        <strain evidence="6">PM70-1</strain>
    </source>
</reference>
<dbReference type="InterPro" id="IPR022687">
    <property type="entry name" value="HTH_DTXR"/>
</dbReference>
<evidence type="ECO:0000256" key="2">
    <source>
        <dbReference type="ARBA" id="ARBA00023015"/>
    </source>
</evidence>
<dbReference type="InterPro" id="IPR036421">
    <property type="entry name" value="Fe_dep_repressor_sf"/>
</dbReference>
<dbReference type="Gene3D" id="1.10.10.10">
    <property type="entry name" value="Winged helix-like DNA-binding domain superfamily/Winged helix DNA-binding domain"/>
    <property type="match status" value="1"/>
</dbReference>
<dbReference type="KEGG" id="ast:Asulf_00205"/>
<dbReference type="GO" id="GO:0046914">
    <property type="term" value="F:transition metal ion binding"/>
    <property type="evidence" value="ECO:0007669"/>
    <property type="project" value="InterPro"/>
</dbReference>
<dbReference type="InterPro" id="IPR036388">
    <property type="entry name" value="WH-like_DNA-bd_sf"/>
</dbReference>
<dbReference type="eggNOG" id="arCOG02099">
    <property type="taxonomic scope" value="Archaea"/>
</dbReference>
<keyword evidence="7" id="KW-1185">Reference proteome</keyword>
<proteinExistence type="inferred from homology"/>
<evidence type="ECO:0000256" key="4">
    <source>
        <dbReference type="ARBA" id="ARBA00023163"/>
    </source>
</evidence>
<dbReference type="EMBL" id="CP005290">
    <property type="protein sequence ID" value="AGK60239.1"/>
    <property type="molecule type" value="Genomic_DNA"/>
</dbReference>
<evidence type="ECO:0000256" key="1">
    <source>
        <dbReference type="ARBA" id="ARBA00007871"/>
    </source>
</evidence>
<keyword evidence="4" id="KW-0804">Transcription</keyword>
<keyword evidence="3" id="KW-0238">DNA-binding</keyword>
<dbReference type="InterPro" id="IPR001367">
    <property type="entry name" value="Fe_dep_repressor"/>
</dbReference>
<dbReference type="Pfam" id="PF02742">
    <property type="entry name" value="Fe_dep_repr_C"/>
    <property type="match status" value="1"/>
</dbReference>
<dbReference type="GO" id="GO:0046983">
    <property type="term" value="F:protein dimerization activity"/>
    <property type="evidence" value="ECO:0007669"/>
    <property type="project" value="InterPro"/>
</dbReference>
<feature type="domain" description="HTH dtxR-type" evidence="5">
    <location>
        <begin position="1"/>
        <end position="66"/>
    </location>
</feature>
<comment type="similarity">
    <text evidence="1">Belongs to the DtxR/MntR family.</text>
</comment>
<dbReference type="AlphaFoldDB" id="N0B9F6"/>
<evidence type="ECO:0000259" key="5">
    <source>
        <dbReference type="PROSITE" id="PS50944"/>
    </source>
</evidence>
<keyword evidence="2" id="KW-0805">Transcription regulation</keyword>
<evidence type="ECO:0000313" key="6">
    <source>
        <dbReference type="EMBL" id="AGK60239.1"/>
    </source>
</evidence>
<accession>N0B9F6</accession>
<dbReference type="GO" id="GO:0003700">
    <property type="term" value="F:DNA-binding transcription factor activity"/>
    <property type="evidence" value="ECO:0007669"/>
    <property type="project" value="InterPro"/>
</dbReference>
<dbReference type="SUPFAM" id="SSF46785">
    <property type="entry name" value="Winged helix' DNA-binding domain"/>
    <property type="match status" value="1"/>
</dbReference>
<dbReference type="SUPFAM" id="SSF47979">
    <property type="entry name" value="Iron-dependent repressor protein, dimerization domain"/>
    <property type="match status" value="1"/>
</dbReference>
<dbReference type="InterPro" id="IPR050536">
    <property type="entry name" value="DtxR_MntR_Metal-Reg"/>
</dbReference>
<evidence type="ECO:0000313" key="7">
    <source>
        <dbReference type="Proteomes" id="UP000013307"/>
    </source>
</evidence>
<dbReference type="Gene3D" id="1.10.60.10">
    <property type="entry name" value="Iron dependent repressor, metal binding and dimerisation domain"/>
    <property type="match status" value="1"/>
</dbReference>